<evidence type="ECO:0000259" key="14">
    <source>
        <dbReference type="PROSITE" id="PS51767"/>
    </source>
</evidence>
<accession>A0ABD2YB60</accession>
<feature type="compositionally biased region" description="Polar residues" evidence="12">
    <location>
        <begin position="471"/>
        <end position="484"/>
    </location>
</feature>
<dbReference type="GO" id="GO:0004190">
    <property type="term" value="F:aspartic-type endopeptidase activity"/>
    <property type="evidence" value="ECO:0007669"/>
    <property type="project" value="UniProtKB-KW"/>
</dbReference>
<evidence type="ECO:0000256" key="6">
    <source>
        <dbReference type="ARBA" id="ARBA00022750"/>
    </source>
</evidence>
<dbReference type="PROSITE" id="PS51767">
    <property type="entry name" value="PEPTIDASE_A1"/>
    <property type="match status" value="1"/>
</dbReference>
<dbReference type="InterPro" id="IPR032799">
    <property type="entry name" value="TAXi_C"/>
</dbReference>
<evidence type="ECO:0000256" key="5">
    <source>
        <dbReference type="ARBA" id="ARBA00022729"/>
    </source>
</evidence>
<comment type="similarity">
    <text evidence="2">Belongs to the peptidase A1 family.</text>
</comment>
<dbReference type="InterPro" id="IPR001461">
    <property type="entry name" value="Aspartic_peptidase_A1"/>
</dbReference>
<keyword evidence="16" id="KW-1185">Reference proteome</keyword>
<dbReference type="InterPro" id="IPR033121">
    <property type="entry name" value="PEPTIDASE_A1"/>
</dbReference>
<dbReference type="PANTHER" id="PTHR13683">
    <property type="entry name" value="ASPARTYL PROTEASES"/>
    <property type="match status" value="1"/>
</dbReference>
<evidence type="ECO:0000313" key="16">
    <source>
        <dbReference type="Proteomes" id="UP001630127"/>
    </source>
</evidence>
<keyword evidence="9" id="KW-0325">Glycoprotein</keyword>
<keyword evidence="4" id="KW-0645">Protease</keyword>
<dbReference type="GO" id="GO:0006508">
    <property type="term" value="P:proteolysis"/>
    <property type="evidence" value="ECO:0007669"/>
    <property type="project" value="UniProtKB-KW"/>
</dbReference>
<evidence type="ECO:0000256" key="13">
    <source>
        <dbReference type="SAM" id="SignalP"/>
    </source>
</evidence>
<dbReference type="EMBL" id="JBJUIK010000014">
    <property type="protein sequence ID" value="KAL3504688.1"/>
    <property type="molecule type" value="Genomic_DNA"/>
</dbReference>
<protein>
    <recommendedName>
        <fullName evidence="14">Peptidase A1 domain-containing protein</fullName>
    </recommendedName>
</protein>
<keyword evidence="5 13" id="KW-0732">Signal</keyword>
<feature type="region of interest" description="Disordered" evidence="12">
    <location>
        <begin position="467"/>
        <end position="492"/>
    </location>
</feature>
<keyword evidence="3" id="KW-1003">Cell membrane</keyword>
<feature type="signal peptide" evidence="13">
    <location>
        <begin position="1"/>
        <end position="24"/>
    </location>
</feature>
<dbReference type="FunFam" id="2.40.70.10:FF:000012">
    <property type="entry name" value="Aspartyl protease family protein 1"/>
    <property type="match status" value="1"/>
</dbReference>
<evidence type="ECO:0000256" key="12">
    <source>
        <dbReference type="SAM" id="MobiDB-lite"/>
    </source>
</evidence>
<keyword evidence="10" id="KW-0449">Lipoprotein</keyword>
<dbReference type="PANTHER" id="PTHR13683:SF339">
    <property type="entry name" value="PEPTIDASE A1 DOMAIN-CONTAINING PROTEIN"/>
    <property type="match status" value="1"/>
</dbReference>
<evidence type="ECO:0000256" key="3">
    <source>
        <dbReference type="ARBA" id="ARBA00022475"/>
    </source>
</evidence>
<keyword evidence="8" id="KW-0472">Membrane</keyword>
<evidence type="ECO:0000313" key="15">
    <source>
        <dbReference type="EMBL" id="KAL3504688.1"/>
    </source>
</evidence>
<dbReference type="Pfam" id="PF14541">
    <property type="entry name" value="TAXi_C"/>
    <property type="match status" value="1"/>
</dbReference>
<gene>
    <name evidence="15" type="ORF">ACH5RR_034529</name>
</gene>
<sequence>MGFQFLLVFFFLSLSLHTQLFSNAETVTTVYSSKLIHRFSGEAASYWASKGRNTTPPQLGSLEHMKLLLNSDFKRQRLKLGSLNRLLVPSQGSETFFYGNDMGWLHYTWIDIGTPNISFLVALDAGSDLLWVPCDCIQCAPLSSSYYSMLDKDLGEYNPSRSTTSKSLSCSHQLCELGPNCQSPKESCPYTVNYYSENTSSSGFLFEDQLHLASFGAGANEGLVQAQVIVGCGRKQSGIYLDGSAPDGVMGLGPAKISVPSLLAKSGLVPHSFSLCFNNSYSGRIYFGDQGPSAQRTATFVPFEGKYSGYFVKVEDYCIGSLCLKQTGFQAQVDSGSSFTYLPNEDYETLVAEFDKRVNATRSGIEGFPYCYKARSHGQPNVPSMKFMFAMNQSFVIENPMFHIINYQGVDLYCLGIQPIDGEIGLIGQNFMTGYRMVFDWENLKLGWSHSNCQDISDNKKVHLAPPPNDASVNPLPNEQQRTPSGRAVAPAVAGRAPAEPSAASPLLILYQYCTISLLLLQLTFWLHYSF</sequence>
<dbReference type="InterPro" id="IPR034164">
    <property type="entry name" value="Pepsin-like_dom"/>
</dbReference>
<dbReference type="FunFam" id="2.40.70.10:FF:000014">
    <property type="entry name" value="Aspartyl protease family protein 1"/>
    <property type="match status" value="1"/>
</dbReference>
<comment type="caution">
    <text evidence="15">The sequence shown here is derived from an EMBL/GenBank/DDBJ whole genome shotgun (WGS) entry which is preliminary data.</text>
</comment>
<keyword evidence="6" id="KW-0064">Aspartyl protease</keyword>
<dbReference type="PRINTS" id="PR00792">
    <property type="entry name" value="PEPSIN"/>
</dbReference>
<evidence type="ECO:0000256" key="10">
    <source>
        <dbReference type="ARBA" id="ARBA00023288"/>
    </source>
</evidence>
<dbReference type="Pfam" id="PF14543">
    <property type="entry name" value="TAXi_N"/>
    <property type="match status" value="1"/>
</dbReference>
<dbReference type="AlphaFoldDB" id="A0ABD2YB60"/>
<comment type="subcellular location">
    <subcellularLocation>
        <location evidence="1">Cell membrane</location>
        <topology evidence="1">Lipid-anchor</topology>
    </subcellularLocation>
</comment>
<organism evidence="15 16">
    <name type="scientific">Cinchona calisaya</name>
    <dbReference type="NCBI Taxonomy" id="153742"/>
    <lineage>
        <taxon>Eukaryota</taxon>
        <taxon>Viridiplantae</taxon>
        <taxon>Streptophyta</taxon>
        <taxon>Embryophyta</taxon>
        <taxon>Tracheophyta</taxon>
        <taxon>Spermatophyta</taxon>
        <taxon>Magnoliopsida</taxon>
        <taxon>eudicotyledons</taxon>
        <taxon>Gunneridae</taxon>
        <taxon>Pentapetalae</taxon>
        <taxon>asterids</taxon>
        <taxon>lamiids</taxon>
        <taxon>Gentianales</taxon>
        <taxon>Rubiaceae</taxon>
        <taxon>Cinchonoideae</taxon>
        <taxon>Cinchoneae</taxon>
        <taxon>Cinchona</taxon>
    </lineage>
</organism>
<reference evidence="15 16" key="1">
    <citation type="submission" date="2024-11" db="EMBL/GenBank/DDBJ databases">
        <title>A near-complete genome assembly of Cinchona calisaya.</title>
        <authorList>
            <person name="Lian D.C."/>
            <person name="Zhao X.W."/>
            <person name="Wei L."/>
        </authorList>
    </citation>
    <scope>NUCLEOTIDE SEQUENCE [LARGE SCALE GENOMIC DNA]</scope>
    <source>
        <tissue evidence="15">Nenye</tissue>
    </source>
</reference>
<evidence type="ECO:0000256" key="11">
    <source>
        <dbReference type="PIRSR" id="PIRSR601461-1"/>
    </source>
</evidence>
<evidence type="ECO:0000256" key="9">
    <source>
        <dbReference type="ARBA" id="ARBA00023180"/>
    </source>
</evidence>
<evidence type="ECO:0000256" key="7">
    <source>
        <dbReference type="ARBA" id="ARBA00022801"/>
    </source>
</evidence>
<feature type="domain" description="Peptidase A1" evidence="14">
    <location>
        <begin position="106"/>
        <end position="449"/>
    </location>
</feature>
<dbReference type="InterPro" id="IPR021109">
    <property type="entry name" value="Peptidase_aspartic_dom_sf"/>
</dbReference>
<evidence type="ECO:0000256" key="2">
    <source>
        <dbReference type="ARBA" id="ARBA00007447"/>
    </source>
</evidence>
<dbReference type="InterPro" id="IPR032861">
    <property type="entry name" value="TAXi_N"/>
</dbReference>
<evidence type="ECO:0000256" key="1">
    <source>
        <dbReference type="ARBA" id="ARBA00004193"/>
    </source>
</evidence>
<dbReference type="CDD" id="cd05471">
    <property type="entry name" value="pepsin_like"/>
    <property type="match status" value="1"/>
</dbReference>
<feature type="active site" evidence="11">
    <location>
        <position position="334"/>
    </location>
</feature>
<evidence type="ECO:0000256" key="4">
    <source>
        <dbReference type="ARBA" id="ARBA00022670"/>
    </source>
</evidence>
<name>A0ABD2YB60_9GENT</name>
<feature type="chain" id="PRO_5044754451" description="Peptidase A1 domain-containing protein" evidence="13">
    <location>
        <begin position="25"/>
        <end position="531"/>
    </location>
</feature>
<dbReference type="Gene3D" id="2.40.70.10">
    <property type="entry name" value="Acid Proteases"/>
    <property type="match status" value="2"/>
</dbReference>
<proteinExistence type="inferred from homology"/>
<evidence type="ECO:0000256" key="8">
    <source>
        <dbReference type="ARBA" id="ARBA00023136"/>
    </source>
</evidence>
<keyword evidence="7" id="KW-0378">Hydrolase</keyword>
<feature type="active site" evidence="11">
    <location>
        <position position="124"/>
    </location>
</feature>
<dbReference type="GO" id="GO:0005886">
    <property type="term" value="C:plasma membrane"/>
    <property type="evidence" value="ECO:0007669"/>
    <property type="project" value="UniProtKB-SubCell"/>
</dbReference>
<dbReference type="SUPFAM" id="SSF50630">
    <property type="entry name" value="Acid proteases"/>
    <property type="match status" value="1"/>
</dbReference>
<dbReference type="Proteomes" id="UP001630127">
    <property type="component" value="Unassembled WGS sequence"/>
</dbReference>